<dbReference type="EMBL" id="MPUH01001661">
    <property type="protein sequence ID" value="OMJ66674.1"/>
    <property type="molecule type" value="Genomic_DNA"/>
</dbReference>
<sequence length="105" mass="12117">MGCATSDRKDASQRQRDKMLVEYLKGVESKPLKEVVHIPERNNINFDIPDNLRLGDVFTAPDRSEFKIISENSYEIELLCLSCNKEIVQSRLKDHLKSAQHIDLM</sequence>
<reference evidence="1 2" key="1">
    <citation type="submission" date="2016-11" db="EMBL/GenBank/DDBJ databases">
        <title>The macronuclear genome of Stentor coeruleus: a giant cell with tiny introns.</title>
        <authorList>
            <person name="Slabodnick M."/>
            <person name="Ruby J.G."/>
            <person name="Reiff S.B."/>
            <person name="Swart E.C."/>
            <person name="Gosai S."/>
            <person name="Prabakaran S."/>
            <person name="Witkowska E."/>
            <person name="Larue G.E."/>
            <person name="Fisher S."/>
            <person name="Freeman R.M."/>
            <person name="Gunawardena J."/>
            <person name="Chu W."/>
            <person name="Stover N.A."/>
            <person name="Gregory B.D."/>
            <person name="Nowacki M."/>
            <person name="Derisi J."/>
            <person name="Roy S.W."/>
            <person name="Marshall W.F."/>
            <person name="Sood P."/>
        </authorList>
    </citation>
    <scope>NUCLEOTIDE SEQUENCE [LARGE SCALE GENOMIC DNA]</scope>
    <source>
        <strain evidence="1">WM001</strain>
    </source>
</reference>
<dbReference type="OrthoDB" id="324115at2759"/>
<dbReference type="Proteomes" id="UP000187209">
    <property type="component" value="Unassembled WGS sequence"/>
</dbReference>
<evidence type="ECO:0000313" key="1">
    <source>
        <dbReference type="EMBL" id="OMJ66674.1"/>
    </source>
</evidence>
<name>A0A1R2AQ80_9CILI</name>
<comment type="caution">
    <text evidence="1">The sequence shown here is derived from an EMBL/GenBank/DDBJ whole genome shotgun (WGS) entry which is preliminary data.</text>
</comment>
<protein>
    <submittedName>
        <fullName evidence="1">Uncharacterized protein</fullName>
    </submittedName>
</protein>
<keyword evidence="2" id="KW-1185">Reference proteome</keyword>
<proteinExistence type="predicted"/>
<organism evidence="1 2">
    <name type="scientific">Stentor coeruleus</name>
    <dbReference type="NCBI Taxonomy" id="5963"/>
    <lineage>
        <taxon>Eukaryota</taxon>
        <taxon>Sar</taxon>
        <taxon>Alveolata</taxon>
        <taxon>Ciliophora</taxon>
        <taxon>Postciliodesmatophora</taxon>
        <taxon>Heterotrichea</taxon>
        <taxon>Heterotrichida</taxon>
        <taxon>Stentoridae</taxon>
        <taxon>Stentor</taxon>
    </lineage>
</organism>
<accession>A0A1R2AQ80</accession>
<evidence type="ECO:0000313" key="2">
    <source>
        <dbReference type="Proteomes" id="UP000187209"/>
    </source>
</evidence>
<gene>
    <name evidence="1" type="ORF">SteCoe_36403</name>
</gene>
<dbReference type="AlphaFoldDB" id="A0A1R2AQ80"/>